<sequence>MVKAFTSAAPHLGMMAPPPVLWQSSLPYYIQHRGAFPKGAVLSVSSQATRTVQAKRNDRFIIKPLSPPPTMVVPRMVVAVEDKPFSDDDDQSLSDTSSCKDSVSMASHCNSTEQCKASIPCKRQLASPTLSVKLLVPAGKPLRAKPRLVKYNEFSKTHAKASVPLKSAISKASVLKRSGLSQDEKLFVEAAATLAQSAAATTSFSSV</sequence>
<proteinExistence type="predicted"/>
<protein>
    <submittedName>
        <fullName evidence="1">Uncharacterized protein</fullName>
    </submittedName>
</protein>
<name>A0A7S3PDJ5_9STRA</name>
<dbReference type="AlphaFoldDB" id="A0A7S3PDJ5"/>
<dbReference type="EMBL" id="HBIM01023242">
    <property type="protein sequence ID" value="CAE0420432.1"/>
    <property type="molecule type" value="Transcribed_RNA"/>
</dbReference>
<evidence type="ECO:0000313" key="1">
    <source>
        <dbReference type="EMBL" id="CAE0420432.1"/>
    </source>
</evidence>
<organism evidence="1">
    <name type="scientific">Amphora coffeiformis</name>
    <dbReference type="NCBI Taxonomy" id="265554"/>
    <lineage>
        <taxon>Eukaryota</taxon>
        <taxon>Sar</taxon>
        <taxon>Stramenopiles</taxon>
        <taxon>Ochrophyta</taxon>
        <taxon>Bacillariophyta</taxon>
        <taxon>Bacillariophyceae</taxon>
        <taxon>Bacillariophycidae</taxon>
        <taxon>Thalassiophysales</taxon>
        <taxon>Catenulaceae</taxon>
        <taxon>Amphora</taxon>
    </lineage>
</organism>
<reference evidence="1" key="1">
    <citation type="submission" date="2021-01" db="EMBL/GenBank/DDBJ databases">
        <authorList>
            <person name="Corre E."/>
            <person name="Pelletier E."/>
            <person name="Niang G."/>
            <person name="Scheremetjew M."/>
            <person name="Finn R."/>
            <person name="Kale V."/>
            <person name="Holt S."/>
            <person name="Cochrane G."/>
            <person name="Meng A."/>
            <person name="Brown T."/>
            <person name="Cohen L."/>
        </authorList>
    </citation>
    <scope>NUCLEOTIDE SEQUENCE</scope>
    <source>
        <strain evidence="1">CCMP127</strain>
    </source>
</reference>
<gene>
    <name evidence="1" type="ORF">ACOF00016_LOCUS17193</name>
</gene>
<accession>A0A7S3PDJ5</accession>